<dbReference type="PROSITE" id="PS50846">
    <property type="entry name" value="HMA_2"/>
    <property type="match status" value="1"/>
</dbReference>
<protein>
    <recommendedName>
        <fullName evidence="1">HMA domain-containing protein</fullName>
    </recommendedName>
</protein>
<dbReference type="SUPFAM" id="SSF55008">
    <property type="entry name" value="HMA, heavy metal-associated domain"/>
    <property type="match status" value="1"/>
</dbReference>
<feature type="domain" description="HMA" evidence="1">
    <location>
        <begin position="2"/>
        <end position="67"/>
    </location>
</feature>
<evidence type="ECO:0000259" key="1">
    <source>
        <dbReference type="PROSITE" id="PS50846"/>
    </source>
</evidence>
<reference evidence="2 3" key="1">
    <citation type="journal article" date="2016" name="Nat. Commun.">
        <title>Thousands of microbial genomes shed light on interconnected biogeochemical processes in an aquifer system.</title>
        <authorList>
            <person name="Anantharaman K."/>
            <person name="Brown C.T."/>
            <person name="Hug L.A."/>
            <person name="Sharon I."/>
            <person name="Castelle C.J."/>
            <person name="Probst A.J."/>
            <person name="Thomas B.C."/>
            <person name="Singh A."/>
            <person name="Wilkins M.J."/>
            <person name="Karaoz U."/>
            <person name="Brodie E.L."/>
            <person name="Williams K.H."/>
            <person name="Hubbard S.S."/>
            <person name="Banfield J.F."/>
        </authorList>
    </citation>
    <scope>NUCLEOTIDE SEQUENCE [LARGE SCALE GENOMIC DNA]</scope>
</reference>
<dbReference type="CDD" id="cd00371">
    <property type="entry name" value="HMA"/>
    <property type="match status" value="1"/>
</dbReference>
<dbReference type="Pfam" id="PF00403">
    <property type="entry name" value="HMA"/>
    <property type="match status" value="1"/>
</dbReference>
<evidence type="ECO:0000313" key="2">
    <source>
        <dbReference type="EMBL" id="OGN10760.1"/>
    </source>
</evidence>
<proteinExistence type="predicted"/>
<dbReference type="AlphaFoldDB" id="A0A1F8FDZ2"/>
<dbReference type="Proteomes" id="UP000177167">
    <property type="component" value="Unassembled WGS sequence"/>
</dbReference>
<gene>
    <name evidence="2" type="ORF">A3J46_01925</name>
</gene>
<evidence type="ECO:0000313" key="3">
    <source>
        <dbReference type="Proteomes" id="UP000177167"/>
    </source>
</evidence>
<comment type="caution">
    <text evidence="2">The sequence shown here is derived from an EMBL/GenBank/DDBJ whole genome shotgun (WGS) entry which is preliminary data.</text>
</comment>
<organism evidence="2 3">
    <name type="scientific">Candidatus Yanofskybacteria bacterium RIFCSPHIGHO2_02_FULL_41_11</name>
    <dbReference type="NCBI Taxonomy" id="1802675"/>
    <lineage>
        <taxon>Bacteria</taxon>
        <taxon>Candidatus Yanofskyibacteriota</taxon>
    </lineage>
</organism>
<dbReference type="GO" id="GO:0046872">
    <property type="term" value="F:metal ion binding"/>
    <property type="evidence" value="ECO:0007669"/>
    <property type="project" value="InterPro"/>
</dbReference>
<dbReference type="EMBL" id="MGJP01000002">
    <property type="protein sequence ID" value="OGN10760.1"/>
    <property type="molecule type" value="Genomic_DNA"/>
</dbReference>
<sequence length="71" mass="7980">MKTAVINIKGTHCKSCKLLIEDVCKDIKGVKSCCVDFQTGKTFIECDEDFNLDTFKQEVEGLGQYKVELNS</sequence>
<dbReference type="Gene3D" id="3.30.70.100">
    <property type="match status" value="1"/>
</dbReference>
<dbReference type="InterPro" id="IPR006121">
    <property type="entry name" value="HMA_dom"/>
</dbReference>
<dbReference type="InterPro" id="IPR036163">
    <property type="entry name" value="HMA_dom_sf"/>
</dbReference>
<name>A0A1F8FDZ2_9BACT</name>
<accession>A0A1F8FDZ2</accession>